<dbReference type="GO" id="GO:0005886">
    <property type="term" value="C:plasma membrane"/>
    <property type="evidence" value="ECO:0007669"/>
    <property type="project" value="UniProtKB-SubCell"/>
</dbReference>
<feature type="transmembrane region" description="Helical" evidence="7">
    <location>
        <begin position="20"/>
        <end position="38"/>
    </location>
</feature>
<keyword evidence="3 7" id="KW-0812">Transmembrane</keyword>
<feature type="transmembrane region" description="Helical" evidence="7">
    <location>
        <begin position="353"/>
        <end position="374"/>
    </location>
</feature>
<evidence type="ECO:0008006" key="12">
    <source>
        <dbReference type="Google" id="ProtNLM"/>
    </source>
</evidence>
<evidence type="ECO:0000256" key="2">
    <source>
        <dbReference type="ARBA" id="ARBA00022475"/>
    </source>
</evidence>
<feature type="transmembrane region" description="Helical" evidence="7">
    <location>
        <begin position="264"/>
        <end position="293"/>
    </location>
</feature>
<dbReference type="Proteomes" id="UP000005938">
    <property type="component" value="Unassembled WGS sequence"/>
</dbReference>
<accession>I0WBU0</accession>
<dbReference type="PANTHER" id="PTHR30572:SF4">
    <property type="entry name" value="ABC TRANSPORTER PERMEASE YTRF"/>
    <property type="match status" value="1"/>
</dbReference>
<dbReference type="InterPro" id="IPR050250">
    <property type="entry name" value="Macrolide_Exporter_MacB"/>
</dbReference>
<evidence type="ECO:0000256" key="1">
    <source>
        <dbReference type="ARBA" id="ARBA00004651"/>
    </source>
</evidence>
<comment type="similarity">
    <text evidence="6">Belongs to the ABC-4 integral membrane protein family.</text>
</comment>
<evidence type="ECO:0000313" key="11">
    <source>
        <dbReference type="Proteomes" id="UP000005938"/>
    </source>
</evidence>
<keyword evidence="5 7" id="KW-0472">Membrane</keyword>
<proteinExistence type="inferred from homology"/>
<keyword evidence="2" id="KW-1003">Cell membrane</keyword>
<name>I0WBU0_9FLAO</name>
<evidence type="ECO:0000259" key="9">
    <source>
        <dbReference type="Pfam" id="PF12704"/>
    </source>
</evidence>
<keyword evidence="11" id="KW-1185">Reference proteome</keyword>
<organism evidence="10 11">
    <name type="scientific">Imtechella halotolerans K1</name>
    <dbReference type="NCBI Taxonomy" id="946077"/>
    <lineage>
        <taxon>Bacteria</taxon>
        <taxon>Pseudomonadati</taxon>
        <taxon>Bacteroidota</taxon>
        <taxon>Flavobacteriia</taxon>
        <taxon>Flavobacteriales</taxon>
        <taxon>Flavobacteriaceae</taxon>
        <taxon>Imtechella</taxon>
    </lineage>
</organism>
<evidence type="ECO:0000256" key="3">
    <source>
        <dbReference type="ARBA" id="ARBA00022692"/>
    </source>
</evidence>
<sequence>MILHYLKLLWKRRNRHTLLFIEFVFTFFVLIAVLHYTLDKIKYMNEPLGFEVNDRYVVDVQFEKNFTEDSTAFFSQLNQLKRGLKSVSPIKAVSVSNGVYPYGNSEWRTGSDTDGFSYNTSYAINDEEALESYHLKLVKGRFYTKEDYVIRKMPLVVNQKFVDMYMKGKEPLGFEFSFNREDAIIVGVIEAFKYNGEFRKEEPFAFSPANYAWGNSSALIIAVQSDTPATIQKEIHTILKRELKHENFSITALGDRKKSFNNRYWVPLIGMLSVTLFLIINIAMGLFGTLRYAINKRRSEIGLRKVLGATSNNIRLQVVGEVVLLMMLAFMVALIPTVQIFEFGNLIEDYTTFITSIVLSLLLILILVLICSIIPSHRASKLMPAVALHEE</sequence>
<gene>
    <name evidence="10" type="ORF">W5A_09835</name>
</gene>
<dbReference type="GO" id="GO:0022857">
    <property type="term" value="F:transmembrane transporter activity"/>
    <property type="evidence" value="ECO:0007669"/>
    <property type="project" value="TreeGrafter"/>
</dbReference>
<comment type="subcellular location">
    <subcellularLocation>
        <location evidence="1">Cell membrane</location>
        <topology evidence="1">Multi-pass membrane protein</topology>
    </subcellularLocation>
</comment>
<evidence type="ECO:0000256" key="5">
    <source>
        <dbReference type="ARBA" id="ARBA00023136"/>
    </source>
</evidence>
<dbReference type="PANTHER" id="PTHR30572">
    <property type="entry name" value="MEMBRANE COMPONENT OF TRANSPORTER-RELATED"/>
    <property type="match status" value="1"/>
</dbReference>
<dbReference type="EMBL" id="AJJU01000017">
    <property type="protein sequence ID" value="EID73856.1"/>
    <property type="molecule type" value="Genomic_DNA"/>
</dbReference>
<feature type="transmembrane region" description="Helical" evidence="7">
    <location>
        <begin position="314"/>
        <end position="341"/>
    </location>
</feature>
<dbReference type="Pfam" id="PF12704">
    <property type="entry name" value="MacB_PCD"/>
    <property type="match status" value="1"/>
</dbReference>
<evidence type="ECO:0000259" key="8">
    <source>
        <dbReference type="Pfam" id="PF02687"/>
    </source>
</evidence>
<feature type="domain" description="MacB-like periplasmic core" evidence="9">
    <location>
        <begin position="31"/>
        <end position="236"/>
    </location>
</feature>
<comment type="caution">
    <text evidence="10">The sequence shown here is derived from an EMBL/GenBank/DDBJ whole genome shotgun (WGS) entry which is preliminary data.</text>
</comment>
<evidence type="ECO:0000313" key="10">
    <source>
        <dbReference type="EMBL" id="EID73856.1"/>
    </source>
</evidence>
<dbReference type="InterPro" id="IPR003838">
    <property type="entry name" value="ABC3_permease_C"/>
</dbReference>
<evidence type="ECO:0000256" key="6">
    <source>
        <dbReference type="ARBA" id="ARBA00038076"/>
    </source>
</evidence>
<keyword evidence="4 7" id="KW-1133">Transmembrane helix</keyword>
<dbReference type="OrthoDB" id="5933722at2"/>
<dbReference type="eggNOG" id="COG0577">
    <property type="taxonomic scope" value="Bacteria"/>
</dbReference>
<evidence type="ECO:0000256" key="4">
    <source>
        <dbReference type="ARBA" id="ARBA00022989"/>
    </source>
</evidence>
<evidence type="ECO:0000256" key="7">
    <source>
        <dbReference type="SAM" id="Phobius"/>
    </source>
</evidence>
<feature type="domain" description="ABC3 transporter permease C-terminal" evidence="8">
    <location>
        <begin position="274"/>
        <end position="382"/>
    </location>
</feature>
<dbReference type="InterPro" id="IPR025857">
    <property type="entry name" value="MacB_PCD"/>
</dbReference>
<dbReference type="AlphaFoldDB" id="I0WBU0"/>
<dbReference type="RefSeq" id="WP_008240019.1">
    <property type="nucleotide sequence ID" value="NZ_AJJU01000017.1"/>
</dbReference>
<dbReference type="Pfam" id="PF02687">
    <property type="entry name" value="FtsX"/>
    <property type="match status" value="1"/>
</dbReference>
<reference evidence="10 11" key="1">
    <citation type="journal article" date="2012" name="J. Bacteriol.">
        <title>Genome Sequence of the Halotolerant Bacterium Imtechella halotolerans K1T.</title>
        <authorList>
            <person name="Kumar S."/>
            <person name="Vikram S."/>
            <person name="Subramanian S."/>
            <person name="Raghava G.P."/>
            <person name="Pinnaka A.K."/>
        </authorList>
    </citation>
    <scope>NUCLEOTIDE SEQUENCE [LARGE SCALE GENOMIC DNA]</scope>
    <source>
        <strain evidence="10 11">K1</strain>
    </source>
</reference>
<dbReference type="STRING" id="946077.W5A_09835"/>
<protein>
    <recommendedName>
        <fullName evidence="12">ABC transporter permease</fullName>
    </recommendedName>
</protein>